<sequence length="300" mass="33822">MNTAPLEQNLTCPICAAEQSRPIPFRDPDSGLRVLKSAGYHWRLCGNCGNAFPTQTISLAELQQYWDRNRVIEDTSAADTETVWQSRWQASQAWAQRTYDFLAPFLRPDMRRFLDVACGLGATVALFRDKGWQAEGVDADPNTRQFHEKAGIAVTIGQVENLQPGAAFDVISIAHAIYFVSRPRQFVQRVAAMLEPDGLFAVIVSDLLSSLSDSCPGYAHTWYPSADALVYLLQQEGFVVIARRSMKGSIMILAKRGQAAAPPAFPRRDYWLHMSQAWRFKLLGRPYRCLVNRLKKLLRK</sequence>
<dbReference type="EMBL" id="LUUJ01000095">
    <property type="protein sequence ID" value="OAI13855.1"/>
    <property type="molecule type" value="Genomic_DNA"/>
</dbReference>
<name>A0A177N7L4_9GAMM</name>
<dbReference type="CDD" id="cd02440">
    <property type="entry name" value="AdoMet_MTases"/>
    <property type="match status" value="1"/>
</dbReference>
<proteinExistence type="predicted"/>
<gene>
    <name evidence="2" type="ORF">A1507_16350</name>
</gene>
<dbReference type="Pfam" id="PF13489">
    <property type="entry name" value="Methyltransf_23"/>
    <property type="match status" value="1"/>
</dbReference>
<evidence type="ECO:0000313" key="2">
    <source>
        <dbReference type="EMBL" id="OAI13855.1"/>
    </source>
</evidence>
<evidence type="ECO:0008006" key="4">
    <source>
        <dbReference type="Google" id="ProtNLM"/>
    </source>
</evidence>
<comment type="caution">
    <text evidence="2">The sequence shown here is derived from an EMBL/GenBank/DDBJ whole genome shotgun (WGS) entry which is preliminary data.</text>
</comment>
<dbReference type="AlphaFoldDB" id="A0A177N7L4"/>
<keyword evidence="1" id="KW-0808">Transferase</keyword>
<dbReference type="SUPFAM" id="SSF53335">
    <property type="entry name" value="S-adenosyl-L-methionine-dependent methyltransferases"/>
    <property type="match status" value="1"/>
</dbReference>
<dbReference type="Proteomes" id="UP000077857">
    <property type="component" value="Unassembled WGS sequence"/>
</dbReference>
<protein>
    <recommendedName>
        <fullName evidence="4">Methyltransferase type 11</fullName>
    </recommendedName>
</protein>
<dbReference type="PANTHER" id="PTHR43861:SF3">
    <property type="entry name" value="PUTATIVE (AFU_ORTHOLOGUE AFUA_2G14390)-RELATED"/>
    <property type="match status" value="1"/>
</dbReference>
<dbReference type="Gene3D" id="3.40.50.150">
    <property type="entry name" value="Vaccinia Virus protein VP39"/>
    <property type="match status" value="1"/>
</dbReference>
<accession>A0A177N7L4</accession>
<evidence type="ECO:0000256" key="1">
    <source>
        <dbReference type="ARBA" id="ARBA00022679"/>
    </source>
</evidence>
<dbReference type="PANTHER" id="PTHR43861">
    <property type="entry name" value="TRANS-ACONITATE 2-METHYLTRANSFERASE-RELATED"/>
    <property type="match status" value="1"/>
</dbReference>
<dbReference type="GO" id="GO:0016740">
    <property type="term" value="F:transferase activity"/>
    <property type="evidence" value="ECO:0007669"/>
    <property type="project" value="UniProtKB-KW"/>
</dbReference>
<dbReference type="OrthoDB" id="9815644at2"/>
<organism evidence="2 3">
    <name type="scientific">Methylomonas koyamae</name>
    <dbReference type="NCBI Taxonomy" id="702114"/>
    <lineage>
        <taxon>Bacteria</taxon>
        <taxon>Pseudomonadati</taxon>
        <taxon>Pseudomonadota</taxon>
        <taxon>Gammaproteobacteria</taxon>
        <taxon>Methylococcales</taxon>
        <taxon>Methylococcaceae</taxon>
        <taxon>Methylomonas</taxon>
    </lineage>
</organism>
<reference evidence="2 3" key="1">
    <citation type="submission" date="2016-03" db="EMBL/GenBank/DDBJ databases">
        <authorList>
            <person name="Ploux O."/>
        </authorList>
    </citation>
    <scope>NUCLEOTIDE SEQUENCE [LARGE SCALE GENOMIC DNA]</scope>
    <source>
        <strain evidence="2 3">R-45378</strain>
    </source>
</reference>
<evidence type="ECO:0000313" key="3">
    <source>
        <dbReference type="Proteomes" id="UP000077857"/>
    </source>
</evidence>
<dbReference type="InterPro" id="IPR029063">
    <property type="entry name" value="SAM-dependent_MTases_sf"/>
</dbReference>
<dbReference type="RefSeq" id="WP_064041294.1">
    <property type="nucleotide sequence ID" value="NZ_LUUJ01000095.1"/>
</dbReference>